<dbReference type="CDD" id="cd18799">
    <property type="entry name" value="SF2_C_EcoAI-like"/>
    <property type="match status" value="1"/>
</dbReference>
<accession>A0ABQ1ZTA1</accession>
<dbReference type="SUPFAM" id="SSF56024">
    <property type="entry name" value="Phospholipase D/nuclease"/>
    <property type="match status" value="1"/>
</dbReference>
<dbReference type="CDD" id="cd09204">
    <property type="entry name" value="PLDc_N_DEXD_b2"/>
    <property type="match status" value="1"/>
</dbReference>
<keyword evidence="3" id="KW-0067">ATP-binding</keyword>
<dbReference type="SMART" id="SM00487">
    <property type="entry name" value="DEXDc"/>
    <property type="match status" value="1"/>
</dbReference>
<dbReference type="PROSITE" id="PS51192">
    <property type="entry name" value="HELICASE_ATP_BIND_1"/>
    <property type="match status" value="1"/>
</dbReference>
<protein>
    <submittedName>
        <fullName evidence="3">Helicase</fullName>
    </submittedName>
</protein>
<keyword evidence="3" id="KW-0547">Nucleotide-binding</keyword>
<feature type="domain" description="Helicase ATP-binding" evidence="1">
    <location>
        <begin position="240"/>
        <end position="392"/>
    </location>
</feature>
<evidence type="ECO:0000313" key="4">
    <source>
        <dbReference type="Proteomes" id="UP000605427"/>
    </source>
</evidence>
<feature type="domain" description="Helicase C-terminal" evidence="2">
    <location>
        <begin position="441"/>
        <end position="593"/>
    </location>
</feature>
<evidence type="ECO:0000259" key="1">
    <source>
        <dbReference type="PROSITE" id="PS51192"/>
    </source>
</evidence>
<dbReference type="InterPro" id="IPR027417">
    <property type="entry name" value="P-loop_NTPase"/>
</dbReference>
<reference evidence="4" key="1">
    <citation type="journal article" date="2019" name="Int. J. Syst. Evol. Microbiol.">
        <title>The Global Catalogue of Microorganisms (GCM) 10K type strain sequencing project: providing services to taxonomists for standard genome sequencing and annotation.</title>
        <authorList>
            <consortium name="The Broad Institute Genomics Platform"/>
            <consortium name="The Broad Institute Genome Sequencing Center for Infectious Disease"/>
            <person name="Wu L."/>
            <person name="Ma J."/>
        </authorList>
    </citation>
    <scope>NUCLEOTIDE SEQUENCE [LARGE SCALE GENOMIC DNA]</scope>
    <source>
        <strain evidence="4">CCM 8702</strain>
    </source>
</reference>
<dbReference type="PANTHER" id="PTHR47396:SF1">
    <property type="entry name" value="ATP-DEPENDENT HELICASE IRC3-RELATED"/>
    <property type="match status" value="1"/>
</dbReference>
<comment type="caution">
    <text evidence="3">The sequence shown here is derived from an EMBL/GenBank/DDBJ whole genome shotgun (WGS) entry which is preliminary data.</text>
</comment>
<evidence type="ECO:0000313" key="3">
    <source>
        <dbReference type="EMBL" id="GGH76725.1"/>
    </source>
</evidence>
<sequence>MDNSMQHLNDSLSWGFINHEQESLDQYKPKLLINNKDTGDHVLTPLLEELQQCQTFTFSVAFITESGLAVLKSQLADLNAKGIRGKILTSNYLNFNQPKIFRELLKITNVEVRITHLDGFHAKGYVFQHPNHSTIIMGSSNLTSAALKTNYEWNVKLTSFEHGGLLGQFHTEFDKAWQTATPLTPYWIEAYQVLYEEVKKANERIQLPVPFLPEVAVPYNTLRRIEPNKMQVQALQNLSALRDSRARRGLVISATGTGKTYLSAFDVRNAAPRRMLFIVHREQILKKAMSDYQKIIGGPDSDFGIFSGNRRETEAKYVFATIQTISRADNLSHFAADAFDYILIDEVHRSGADTYLRVINHFEPKFLLGMTATPERTDEFNIYELFDYNIAYEIRLQQALEEDMLCPFHYFGVTDFIQNGELIDDPTRLTQLDQEERVNYLLEKIVYYGHSGEAVKGLIFCANLNEAGDLSDMLNARGYRTAALTGSHDQDERELRVTQLENGELDYILTVDIFNEGIDIPYINQVVMLRQTQSSIIFVQQLGRGLRKHEDKEFVTVIDFIGNYKNNYMIPIALSGDKSQNKDNIRRHMKDTSYIKGVSSINFEEVAKQQIFKSISNSNLTALKVLREAYIELKNRLNRIPLLLDFMQNNSLDPLIFADEFSSYYHFLLKIKEPVPSLSEQDQQYLMMLSSEVLNGKRRHEIVLLDMLMTQDHVTKQEYVERLRAENCRVGVDTLYSVMRVLSMEFFTDPTRKKYGTTPIVELHDDQRYSLHPVMKEALQQREYFRELIVDLIQTAFSKNEQYDGQAPMTLHKKYSRKDSCKLLNWENDESSTMYGYKTKHGTCPIFVTYEKHSDIEASTKYQEELINPEVLKWSTRSRRTTMSPEVRMILDADQEGIELHVFVKKDDAEGTEFYYLGRAHYDGKSAVDSTMSDKDGNSIPVVHMNLVLENAVESKLYGYLVRG</sequence>
<dbReference type="SUPFAM" id="SSF52540">
    <property type="entry name" value="P-loop containing nucleoside triphosphate hydrolases"/>
    <property type="match status" value="1"/>
</dbReference>
<dbReference type="EMBL" id="BMDD01000002">
    <property type="protein sequence ID" value="GGH76725.1"/>
    <property type="molecule type" value="Genomic_DNA"/>
</dbReference>
<dbReference type="Gene3D" id="3.40.50.300">
    <property type="entry name" value="P-loop containing nucleotide triphosphate hydrolases"/>
    <property type="match status" value="2"/>
</dbReference>
<keyword evidence="4" id="KW-1185">Reference proteome</keyword>
<evidence type="ECO:0000259" key="2">
    <source>
        <dbReference type="PROSITE" id="PS51194"/>
    </source>
</evidence>
<dbReference type="Pfam" id="PF04851">
    <property type="entry name" value="ResIII"/>
    <property type="match status" value="1"/>
</dbReference>
<dbReference type="RefSeq" id="WP_172242821.1">
    <property type="nucleotide sequence ID" value="NZ_BMDD01000002.1"/>
</dbReference>
<dbReference type="Pfam" id="PF11907">
    <property type="entry name" value="DUF3427"/>
    <property type="match status" value="1"/>
</dbReference>
<dbReference type="GO" id="GO:0004386">
    <property type="term" value="F:helicase activity"/>
    <property type="evidence" value="ECO:0007669"/>
    <property type="project" value="UniProtKB-KW"/>
</dbReference>
<gene>
    <name evidence="3" type="ORF">GCM10007362_19400</name>
</gene>
<dbReference type="PROSITE" id="PS51194">
    <property type="entry name" value="HELICASE_CTER"/>
    <property type="match status" value="1"/>
</dbReference>
<name>A0ABQ1ZTA1_9BACL</name>
<dbReference type="Proteomes" id="UP000605427">
    <property type="component" value="Unassembled WGS sequence"/>
</dbReference>
<dbReference type="InterPro" id="IPR014001">
    <property type="entry name" value="Helicase_ATP-bd"/>
</dbReference>
<dbReference type="PANTHER" id="PTHR47396">
    <property type="entry name" value="TYPE I RESTRICTION ENZYME ECOKI R PROTEIN"/>
    <property type="match status" value="1"/>
</dbReference>
<dbReference type="InterPro" id="IPR001650">
    <property type="entry name" value="Helicase_C-like"/>
</dbReference>
<dbReference type="InterPro" id="IPR050742">
    <property type="entry name" value="Helicase_Restrict-Modif_Enz"/>
</dbReference>
<dbReference type="Pfam" id="PF13091">
    <property type="entry name" value="PLDc_2"/>
    <property type="match status" value="1"/>
</dbReference>
<organism evidence="3 4">
    <name type="scientific">Saccharibacillus endophyticus</name>
    <dbReference type="NCBI Taxonomy" id="2060666"/>
    <lineage>
        <taxon>Bacteria</taxon>
        <taxon>Bacillati</taxon>
        <taxon>Bacillota</taxon>
        <taxon>Bacilli</taxon>
        <taxon>Bacillales</taxon>
        <taxon>Paenibacillaceae</taxon>
        <taxon>Saccharibacillus</taxon>
    </lineage>
</organism>
<dbReference type="InterPro" id="IPR021835">
    <property type="entry name" value="DUF3427"/>
</dbReference>
<dbReference type="InterPro" id="IPR025202">
    <property type="entry name" value="PLD-like_dom"/>
</dbReference>
<dbReference type="InterPro" id="IPR058403">
    <property type="entry name" value="DUF8090"/>
</dbReference>
<proteinExistence type="predicted"/>
<dbReference type="InterPro" id="IPR006935">
    <property type="entry name" value="Helicase/UvrB_N"/>
</dbReference>
<dbReference type="SMART" id="SM00490">
    <property type="entry name" value="HELICc"/>
    <property type="match status" value="1"/>
</dbReference>
<dbReference type="Pfam" id="PF26350">
    <property type="entry name" value="DUF8090"/>
    <property type="match status" value="1"/>
</dbReference>
<dbReference type="CDD" id="cd18032">
    <property type="entry name" value="DEXHc_RE_I_III_res"/>
    <property type="match status" value="1"/>
</dbReference>
<keyword evidence="3" id="KW-0347">Helicase</keyword>
<dbReference type="Pfam" id="PF00271">
    <property type="entry name" value="Helicase_C"/>
    <property type="match status" value="1"/>
</dbReference>
<dbReference type="Gene3D" id="3.30.870.10">
    <property type="entry name" value="Endonuclease Chain A"/>
    <property type="match status" value="1"/>
</dbReference>
<keyword evidence="3" id="KW-0378">Hydrolase</keyword>